<dbReference type="InterPro" id="IPR050121">
    <property type="entry name" value="Cytochrome_P450_monoxygenase"/>
</dbReference>
<evidence type="ECO:0008006" key="7">
    <source>
        <dbReference type="Google" id="ProtNLM"/>
    </source>
</evidence>
<dbReference type="GO" id="GO:0020037">
    <property type="term" value="F:heme binding"/>
    <property type="evidence" value="ECO:0007669"/>
    <property type="project" value="InterPro"/>
</dbReference>
<organism evidence="5 6">
    <name type="scientific">Orbilia javanica</name>
    <dbReference type="NCBI Taxonomy" id="47235"/>
    <lineage>
        <taxon>Eukaryota</taxon>
        <taxon>Fungi</taxon>
        <taxon>Dikarya</taxon>
        <taxon>Ascomycota</taxon>
        <taxon>Pezizomycotina</taxon>
        <taxon>Orbiliomycetes</taxon>
        <taxon>Orbiliales</taxon>
        <taxon>Orbiliaceae</taxon>
        <taxon>Orbilia</taxon>
    </lineage>
</organism>
<feature type="transmembrane region" description="Helical" evidence="4">
    <location>
        <begin position="16"/>
        <end position="34"/>
    </location>
</feature>
<reference evidence="5 6" key="1">
    <citation type="submission" date="2019-10" db="EMBL/GenBank/DDBJ databases">
        <authorList>
            <person name="Palmer J.M."/>
        </authorList>
    </citation>
    <scope>NUCLEOTIDE SEQUENCE [LARGE SCALE GENOMIC DNA]</scope>
    <source>
        <strain evidence="5 6">TWF718</strain>
    </source>
</reference>
<dbReference type="InterPro" id="IPR002401">
    <property type="entry name" value="Cyt_P450_E_grp-I"/>
</dbReference>
<keyword evidence="2" id="KW-0560">Oxidoreductase</keyword>
<dbReference type="SUPFAM" id="SSF48264">
    <property type="entry name" value="Cytochrome P450"/>
    <property type="match status" value="1"/>
</dbReference>
<dbReference type="Pfam" id="PF00067">
    <property type="entry name" value="p450"/>
    <property type="match status" value="1"/>
</dbReference>
<keyword evidence="4" id="KW-1133">Transmembrane helix</keyword>
<name>A0AAN8NWK2_9PEZI</name>
<comment type="similarity">
    <text evidence="1">Belongs to the cytochrome P450 family.</text>
</comment>
<dbReference type="EMBL" id="JAVHNR010000003">
    <property type="protein sequence ID" value="KAK6347376.1"/>
    <property type="molecule type" value="Genomic_DNA"/>
</dbReference>
<keyword evidence="3" id="KW-0479">Metal-binding</keyword>
<dbReference type="GO" id="GO:0005506">
    <property type="term" value="F:iron ion binding"/>
    <property type="evidence" value="ECO:0007669"/>
    <property type="project" value="InterPro"/>
</dbReference>
<evidence type="ECO:0000256" key="3">
    <source>
        <dbReference type="PIRSR" id="PIRSR602401-1"/>
    </source>
</evidence>
<keyword evidence="6" id="KW-1185">Reference proteome</keyword>
<evidence type="ECO:0000313" key="5">
    <source>
        <dbReference type="EMBL" id="KAK6347376.1"/>
    </source>
</evidence>
<accession>A0AAN8NWK2</accession>
<comment type="caution">
    <text evidence="5">The sequence shown here is derived from an EMBL/GenBank/DDBJ whole genome shotgun (WGS) entry which is preliminary data.</text>
</comment>
<evidence type="ECO:0000256" key="4">
    <source>
        <dbReference type="SAM" id="Phobius"/>
    </source>
</evidence>
<comment type="cofactor">
    <cofactor evidence="3">
        <name>heme</name>
        <dbReference type="ChEBI" id="CHEBI:30413"/>
    </cofactor>
</comment>
<dbReference type="AlphaFoldDB" id="A0AAN8NWK2"/>
<proteinExistence type="inferred from homology"/>
<keyword evidence="3" id="KW-0349">Heme</keyword>
<keyword evidence="4" id="KW-0812">Transmembrane</keyword>
<keyword evidence="3" id="KW-0408">Iron</keyword>
<dbReference type="InterPro" id="IPR036396">
    <property type="entry name" value="Cyt_P450_sf"/>
</dbReference>
<feature type="binding site" description="axial binding residue" evidence="3">
    <location>
        <position position="447"/>
    </location>
    <ligand>
        <name>heme</name>
        <dbReference type="ChEBI" id="CHEBI:30413"/>
    </ligand>
    <ligandPart>
        <name>Fe</name>
        <dbReference type="ChEBI" id="CHEBI:18248"/>
    </ligandPart>
</feature>
<protein>
    <recommendedName>
        <fullName evidence="7">Cytochrome P450</fullName>
    </recommendedName>
</protein>
<dbReference type="GO" id="GO:0004497">
    <property type="term" value="F:monooxygenase activity"/>
    <property type="evidence" value="ECO:0007669"/>
    <property type="project" value="InterPro"/>
</dbReference>
<dbReference type="PRINTS" id="PR00385">
    <property type="entry name" value="P450"/>
</dbReference>
<gene>
    <name evidence="5" type="ORF">TWF718_005215</name>
</gene>
<keyword evidence="4" id="KW-0472">Membrane</keyword>
<sequence length="505" mass="56266">MALANSLPMEMHFQEYLVVITVLLSAYFLINAFYQLYFSPLAKVPGPWYAAISELWYISKLLRGQSMFAIHDLHQRYGPYVRVSPNDVMVADAEAVKKIHSPFDVFPKSEVYKKAGLIQRSIAIMVDHDKVKKRRKAIGNGFSNSNMRSLEPVIRGKVDLCVEKMKQDLEAKGSVDILPWLGFLATDTIGEIAFGKDFGILASGMGHSFGQDLLLATGVMFVRGHIPGGTYLESIISRIPHPTIQWIFGSGNRVFTYTNQALGDLRHEITEDEGLGSKPSVFSTILQNQDNPTAKYKMTMEEVRDEALGFILAGTDTVTITATYLIWAILRHKEVRQKLEAEFTALGDNITDEALQQLPYLTFVIKEALRLYAGAQIGLPRAVPLGGRQLGPYFLPEKTGVMTPIYSIHRDPKIFEEPLLFNPGRWSCATKDMEAAILAFGGASRICVGQNLAKMILRLLAAVLLKECPYVDLAESCTDESMQFAPRLFVATKGGKCELQNTKNR</sequence>
<evidence type="ECO:0000256" key="2">
    <source>
        <dbReference type="ARBA" id="ARBA00023002"/>
    </source>
</evidence>
<dbReference type="GO" id="GO:0016705">
    <property type="term" value="F:oxidoreductase activity, acting on paired donors, with incorporation or reduction of molecular oxygen"/>
    <property type="evidence" value="ECO:0007669"/>
    <property type="project" value="InterPro"/>
</dbReference>
<dbReference type="PANTHER" id="PTHR24305">
    <property type="entry name" value="CYTOCHROME P450"/>
    <property type="match status" value="1"/>
</dbReference>
<evidence type="ECO:0000256" key="1">
    <source>
        <dbReference type="ARBA" id="ARBA00010617"/>
    </source>
</evidence>
<dbReference type="PRINTS" id="PR00463">
    <property type="entry name" value="EP450I"/>
</dbReference>
<dbReference type="InterPro" id="IPR001128">
    <property type="entry name" value="Cyt_P450"/>
</dbReference>
<dbReference type="PANTHER" id="PTHR24305:SF96">
    <property type="entry name" value="CYTOCHROME P450 MONOOXYGENASE STCB-RELATED"/>
    <property type="match status" value="1"/>
</dbReference>
<dbReference type="Proteomes" id="UP001313282">
    <property type="component" value="Unassembled WGS sequence"/>
</dbReference>
<dbReference type="Gene3D" id="1.10.630.10">
    <property type="entry name" value="Cytochrome P450"/>
    <property type="match status" value="1"/>
</dbReference>
<evidence type="ECO:0000313" key="6">
    <source>
        <dbReference type="Proteomes" id="UP001313282"/>
    </source>
</evidence>